<dbReference type="InterPro" id="IPR036249">
    <property type="entry name" value="Thioredoxin-like_sf"/>
</dbReference>
<organism evidence="1 2">
    <name type="scientific">Prochlorococcus marinus (strain MIT 9301)</name>
    <dbReference type="NCBI Taxonomy" id="167546"/>
    <lineage>
        <taxon>Bacteria</taxon>
        <taxon>Bacillati</taxon>
        <taxon>Cyanobacteriota</taxon>
        <taxon>Cyanophyceae</taxon>
        <taxon>Synechococcales</taxon>
        <taxon>Prochlorococcaceae</taxon>
        <taxon>Prochlorococcus</taxon>
    </lineage>
</organism>
<gene>
    <name evidence="1" type="ordered locus">P9301_13331</name>
</gene>
<proteinExistence type="predicted"/>
<dbReference type="AlphaFoldDB" id="A3PDY1"/>
<dbReference type="STRING" id="167546.P9301_13331"/>
<name>A3PDY1_PROM0</name>
<dbReference type="RefSeq" id="WP_011863270.1">
    <property type="nucleotide sequence ID" value="NC_009091.1"/>
</dbReference>
<dbReference type="OrthoDB" id="9800692at2"/>
<dbReference type="Proteomes" id="UP000001430">
    <property type="component" value="Chromosome"/>
</dbReference>
<dbReference type="CDD" id="cd02980">
    <property type="entry name" value="TRX_Fd_family"/>
    <property type="match status" value="1"/>
</dbReference>
<dbReference type="SUPFAM" id="SSF52833">
    <property type="entry name" value="Thioredoxin-like"/>
    <property type="match status" value="1"/>
</dbReference>
<protein>
    <submittedName>
        <fullName evidence="1">Ferredoxin</fullName>
    </submittedName>
</protein>
<dbReference type="Gene3D" id="3.40.30.10">
    <property type="entry name" value="Glutaredoxin"/>
    <property type="match status" value="1"/>
</dbReference>
<dbReference type="EMBL" id="CP000576">
    <property type="protein sequence ID" value="ABO17956.1"/>
    <property type="molecule type" value="Genomic_DNA"/>
</dbReference>
<sequence length="116" mass="13456">MTKGVHKHLLLCATPTKQKCFKGNEGQKAWECMKKTLKKFENDPSTKNVHILRSKADCLRVCKNGPILLIWPDGIWYEKISPEKISEIFTSHIINGKPIEKWIFKKTPFLNSPRYS</sequence>
<keyword evidence="2" id="KW-1185">Reference proteome</keyword>
<dbReference type="HOGENOM" id="CLU_126515_0_1_3"/>
<dbReference type="eggNOG" id="COG3411">
    <property type="taxonomic scope" value="Bacteria"/>
</dbReference>
<evidence type="ECO:0000313" key="1">
    <source>
        <dbReference type="EMBL" id="ABO17956.1"/>
    </source>
</evidence>
<dbReference type="KEGG" id="pmg:P9301_13331"/>
<evidence type="ECO:0000313" key="2">
    <source>
        <dbReference type="Proteomes" id="UP000001430"/>
    </source>
</evidence>
<accession>A3PDY1</accession>
<reference evidence="1 2" key="1">
    <citation type="journal article" date="2007" name="PLoS Genet.">
        <title>Patterns and implications of gene gain and loss in the evolution of Prochlorococcus.</title>
        <authorList>
            <person name="Kettler G.C."/>
            <person name="Martiny A.C."/>
            <person name="Huang K."/>
            <person name="Zucker J."/>
            <person name="Coleman M.L."/>
            <person name="Rodrigue S."/>
            <person name="Chen F."/>
            <person name="Lapidus A."/>
            <person name="Ferriera S."/>
            <person name="Johnson J."/>
            <person name="Steglich C."/>
            <person name="Church G.M."/>
            <person name="Richardson P."/>
            <person name="Chisholm S.W."/>
        </authorList>
    </citation>
    <scope>NUCLEOTIDE SEQUENCE [LARGE SCALE GENOMIC DNA]</scope>
    <source>
        <strain evidence="1 2">MIT 9301</strain>
    </source>
</reference>